<sequence>MRDIFTASTQYNDFKGTVAADRSDGELISDYLNSKGLSGENERVVGWRLIFSENSGQEISHPGLVVYLAPAEENPSRIRAVELQLSNAEWFKYFKRFDLVMTVNGSDFSGIEIDGPHYG</sequence>
<comment type="caution">
    <text evidence="1">The sequence shown here is derived from an EMBL/GenBank/DDBJ whole genome shotgun (WGS) entry which is preliminary data.</text>
</comment>
<dbReference type="EMBL" id="WTYZ01000001">
    <property type="protein sequence ID" value="MXO81921.1"/>
    <property type="molecule type" value="Genomic_DNA"/>
</dbReference>
<name>A0A844YZM0_9SPHN</name>
<dbReference type="AlphaFoldDB" id="A0A844YZM0"/>
<evidence type="ECO:0000313" key="1">
    <source>
        <dbReference type="EMBL" id="MXO81921.1"/>
    </source>
</evidence>
<dbReference type="RefSeq" id="WP_160612274.1">
    <property type="nucleotide sequence ID" value="NZ_JAUFQM010000001.1"/>
</dbReference>
<evidence type="ECO:0000313" key="2">
    <source>
        <dbReference type="Proteomes" id="UP000460290"/>
    </source>
</evidence>
<accession>A0A844YZM0</accession>
<reference evidence="1 2" key="1">
    <citation type="submission" date="2019-12" db="EMBL/GenBank/DDBJ databases">
        <title>Genomic-based taxomic classification of the family Erythrobacteraceae.</title>
        <authorList>
            <person name="Xu L."/>
        </authorList>
    </citation>
    <scope>NUCLEOTIDE SEQUENCE [LARGE SCALE GENOMIC DNA]</scope>
    <source>
        <strain evidence="1 2">KCTC 42006</strain>
    </source>
</reference>
<keyword evidence="2" id="KW-1185">Reference proteome</keyword>
<protein>
    <submittedName>
        <fullName evidence="1">Uncharacterized protein</fullName>
    </submittedName>
</protein>
<dbReference type="Proteomes" id="UP000460290">
    <property type="component" value="Unassembled WGS sequence"/>
</dbReference>
<organism evidence="1 2">
    <name type="scientific">Pontixanthobacter aestiaquae</name>
    <dbReference type="NCBI Taxonomy" id="1509367"/>
    <lineage>
        <taxon>Bacteria</taxon>
        <taxon>Pseudomonadati</taxon>
        <taxon>Pseudomonadota</taxon>
        <taxon>Alphaproteobacteria</taxon>
        <taxon>Sphingomonadales</taxon>
        <taxon>Erythrobacteraceae</taxon>
        <taxon>Pontixanthobacter</taxon>
    </lineage>
</organism>
<dbReference type="OrthoDB" id="582647at2"/>
<proteinExistence type="predicted"/>
<gene>
    <name evidence="1" type="ORF">GRI35_00855</name>
</gene>